<keyword evidence="3" id="KW-0732">Signal</keyword>
<dbReference type="PROSITE" id="PS51123">
    <property type="entry name" value="OMPA_2"/>
    <property type="match status" value="1"/>
</dbReference>
<dbReference type="EMBL" id="PUHZ01000024">
    <property type="protein sequence ID" value="PQO42949.1"/>
    <property type="molecule type" value="Genomic_DNA"/>
</dbReference>
<comment type="caution">
    <text evidence="5">The sequence shown here is derived from an EMBL/GenBank/DDBJ whole genome shotgun (WGS) entry which is preliminary data.</text>
</comment>
<feature type="coiled-coil region" evidence="2">
    <location>
        <begin position="38"/>
        <end position="100"/>
    </location>
</feature>
<dbReference type="PROSITE" id="PS51257">
    <property type="entry name" value="PROKAR_LIPOPROTEIN"/>
    <property type="match status" value="1"/>
</dbReference>
<dbReference type="RefSeq" id="WP_105338161.1">
    <property type="nucleotide sequence ID" value="NZ_PUHZ01000024.1"/>
</dbReference>
<keyword evidence="1" id="KW-0472">Membrane</keyword>
<dbReference type="CDD" id="cd07185">
    <property type="entry name" value="OmpA_C-like"/>
    <property type="match status" value="1"/>
</dbReference>
<dbReference type="GO" id="GO:0016020">
    <property type="term" value="C:membrane"/>
    <property type="evidence" value="ECO:0007669"/>
    <property type="project" value="UniProtKB-UniRule"/>
</dbReference>
<dbReference type="PANTHER" id="PTHR30329:SF21">
    <property type="entry name" value="LIPOPROTEIN YIAD-RELATED"/>
    <property type="match status" value="1"/>
</dbReference>
<evidence type="ECO:0000256" key="2">
    <source>
        <dbReference type="SAM" id="Coils"/>
    </source>
</evidence>
<dbReference type="SUPFAM" id="SSF103088">
    <property type="entry name" value="OmpA-like"/>
    <property type="match status" value="1"/>
</dbReference>
<dbReference type="InterPro" id="IPR006665">
    <property type="entry name" value="OmpA-like"/>
</dbReference>
<evidence type="ECO:0000313" key="5">
    <source>
        <dbReference type="EMBL" id="PQO42949.1"/>
    </source>
</evidence>
<name>A0A2S8GET4_9BACT</name>
<dbReference type="Pfam" id="PF00691">
    <property type="entry name" value="OmpA"/>
    <property type="match status" value="1"/>
</dbReference>
<evidence type="ECO:0000259" key="4">
    <source>
        <dbReference type="PROSITE" id="PS51123"/>
    </source>
</evidence>
<dbReference type="AlphaFoldDB" id="A0A2S8GET4"/>
<feature type="signal peptide" evidence="3">
    <location>
        <begin position="1"/>
        <end position="21"/>
    </location>
</feature>
<reference evidence="5 6" key="1">
    <citation type="submission" date="2018-02" db="EMBL/GenBank/DDBJ databases">
        <title>Comparative genomes isolates from brazilian mangrove.</title>
        <authorList>
            <person name="Araujo J.E."/>
            <person name="Taketani R.G."/>
            <person name="Silva M.C.P."/>
            <person name="Loureco M.V."/>
            <person name="Andreote F.D."/>
        </authorList>
    </citation>
    <scope>NUCLEOTIDE SEQUENCE [LARGE SCALE GENOMIC DNA]</scope>
    <source>
        <strain evidence="5 6">Nap-Phe MGV</strain>
    </source>
</reference>
<keyword evidence="2" id="KW-0175">Coiled coil</keyword>
<dbReference type="InterPro" id="IPR036737">
    <property type="entry name" value="OmpA-like_sf"/>
</dbReference>
<feature type="domain" description="OmpA-like" evidence="4">
    <location>
        <begin position="140"/>
        <end position="262"/>
    </location>
</feature>
<dbReference type="Gene3D" id="3.30.1330.60">
    <property type="entry name" value="OmpA-like domain"/>
    <property type="match status" value="1"/>
</dbReference>
<dbReference type="Proteomes" id="UP000237819">
    <property type="component" value="Unassembled WGS sequence"/>
</dbReference>
<evidence type="ECO:0000256" key="1">
    <source>
        <dbReference type="PROSITE-ProRule" id="PRU00473"/>
    </source>
</evidence>
<dbReference type="InterPro" id="IPR050330">
    <property type="entry name" value="Bact_OuterMem_StrucFunc"/>
</dbReference>
<dbReference type="OrthoDB" id="9814546at2"/>
<accession>A0A2S8GET4</accession>
<feature type="chain" id="PRO_5015590343" description="OmpA-like domain-containing protein" evidence="3">
    <location>
        <begin position="22"/>
        <end position="265"/>
    </location>
</feature>
<evidence type="ECO:0000313" key="6">
    <source>
        <dbReference type="Proteomes" id="UP000237819"/>
    </source>
</evidence>
<organism evidence="5 6">
    <name type="scientific">Blastopirellula marina</name>
    <dbReference type="NCBI Taxonomy" id="124"/>
    <lineage>
        <taxon>Bacteria</taxon>
        <taxon>Pseudomonadati</taxon>
        <taxon>Planctomycetota</taxon>
        <taxon>Planctomycetia</taxon>
        <taxon>Pirellulales</taxon>
        <taxon>Pirellulaceae</taxon>
        <taxon>Blastopirellula</taxon>
    </lineage>
</organism>
<dbReference type="PANTHER" id="PTHR30329">
    <property type="entry name" value="STATOR ELEMENT OF FLAGELLAR MOTOR COMPLEX"/>
    <property type="match status" value="1"/>
</dbReference>
<gene>
    <name evidence="5" type="ORF">C5Y93_24820</name>
</gene>
<protein>
    <recommendedName>
        <fullName evidence="4">OmpA-like domain-containing protein</fullName>
    </recommendedName>
</protein>
<proteinExistence type="predicted"/>
<evidence type="ECO:0000256" key="3">
    <source>
        <dbReference type="SAM" id="SignalP"/>
    </source>
</evidence>
<sequence length="265" mass="28684">MFRFVAAILLFAFAAGCTGDAALRQQALTAQQQQQAQIAEFQRRASGLDANNQDLHAQIAQSQQQAKILQDEVGLLKKQLRDAGEQLSLAQQQIAATKQENTTLLASTRQRGGAMITPNNSLQQSVSQIQIPGAQVRVDGDLIRIEIPADQMFMTGTNQLHQNAYATLDQVANTVRQQFPRNLIGVEGHTDNQPASPPFASQHQLSASMAQATFDQLSARGQIPANRMFVVGHGGNHPVVSNATPAGQARNRRIDIVIYPDDAGS</sequence>